<comment type="caution">
    <text evidence="3">The sequence shown here is derived from an EMBL/GenBank/DDBJ whole genome shotgun (WGS) entry which is preliminary data.</text>
</comment>
<reference evidence="2 4" key="2">
    <citation type="journal article" date="2018" name="Microb. Genom.">
        <title>Deciphering the unexplored Leptospira diversity from soils uncovers genomic evolution to virulence.</title>
        <authorList>
            <person name="Thibeaux R."/>
            <person name="Iraola G."/>
            <person name="Ferres I."/>
            <person name="Bierque E."/>
            <person name="Girault D."/>
            <person name="Soupe-Gilbert M.E."/>
            <person name="Picardeau M."/>
            <person name="Goarant C."/>
        </authorList>
    </citation>
    <scope>NUCLEOTIDE SEQUENCE [LARGE SCALE GENOMIC DNA]</scope>
    <source>
        <strain evidence="2 4">ATI7-C-A5</strain>
    </source>
</reference>
<dbReference type="Proteomes" id="UP000232122">
    <property type="component" value="Unassembled WGS sequence"/>
</dbReference>
<organism evidence="3">
    <name type="scientific">Leptospira ellisii</name>
    <dbReference type="NCBI Taxonomy" id="2023197"/>
    <lineage>
        <taxon>Bacteria</taxon>
        <taxon>Pseudomonadati</taxon>
        <taxon>Spirochaetota</taxon>
        <taxon>Spirochaetia</taxon>
        <taxon>Leptospirales</taxon>
        <taxon>Leptospiraceae</taxon>
        <taxon>Leptospira</taxon>
    </lineage>
</organism>
<dbReference type="Pfam" id="PF13649">
    <property type="entry name" value="Methyltransf_25"/>
    <property type="match status" value="1"/>
</dbReference>
<evidence type="ECO:0000259" key="1">
    <source>
        <dbReference type="Pfam" id="PF13649"/>
    </source>
</evidence>
<dbReference type="Gene3D" id="3.40.50.150">
    <property type="entry name" value="Vaccinia Virus protein VP39"/>
    <property type="match status" value="1"/>
</dbReference>
<dbReference type="GO" id="GO:0032259">
    <property type="term" value="P:methylation"/>
    <property type="evidence" value="ECO:0007669"/>
    <property type="project" value="UniProtKB-KW"/>
</dbReference>
<dbReference type="InterPro" id="IPR041698">
    <property type="entry name" value="Methyltransf_25"/>
</dbReference>
<dbReference type="EC" id="2.1.-.-" evidence="2"/>
<keyword evidence="3" id="KW-0808">Transferase</keyword>
<reference evidence="3" key="1">
    <citation type="submission" date="2017-07" db="EMBL/GenBank/DDBJ databases">
        <title>Leptospira spp. isolated from tropical soils.</title>
        <authorList>
            <person name="Thibeaux R."/>
            <person name="Iraola G."/>
            <person name="Ferres I."/>
            <person name="Bierque E."/>
            <person name="Girault D."/>
            <person name="Soupe-Gilbert M.-E."/>
            <person name="Picardeau M."/>
            <person name="Goarant C."/>
        </authorList>
    </citation>
    <scope>NUCLEOTIDE SEQUENCE [LARGE SCALE GENOMIC DNA]</scope>
    <source>
        <strain evidence="3">ATI7-C-A5</strain>
    </source>
</reference>
<dbReference type="AlphaFoldDB" id="A0A2N0B7R2"/>
<keyword evidence="3" id="KW-0489">Methyltransferase</keyword>
<feature type="domain" description="Methyltransferase" evidence="1">
    <location>
        <begin position="40"/>
        <end position="132"/>
    </location>
</feature>
<sequence>MDDSWLNRWNERYSGSEYAFGEEPNLYLEEKLKLLKPGAVLFAAEGEGRNAVFAAKLGWSASAFDISEEGRKKALRLAEKNQVTIDYRVGELDSLNFLPETFDAIALIYAHFPASIKSDYHKKLNRFLRVGGTVIFEAFGKKHIDYVTRDERVGGPREAAMLFSQEEIRADFPNYEILELEEREIDLREGQFHNGKGSVIRFVGRKESFP</sequence>
<dbReference type="SUPFAM" id="SSF53335">
    <property type="entry name" value="S-adenosyl-L-methionine-dependent methyltransferases"/>
    <property type="match status" value="1"/>
</dbReference>
<evidence type="ECO:0000313" key="2">
    <source>
        <dbReference type="EMBL" id="MDV6234664.1"/>
    </source>
</evidence>
<keyword evidence="4" id="KW-1185">Reference proteome</keyword>
<dbReference type="RefSeq" id="WP_100765227.1">
    <property type="nucleotide sequence ID" value="NZ_NPEF02000002.1"/>
</dbReference>
<accession>A0A2N0B7R2</accession>
<evidence type="ECO:0000313" key="4">
    <source>
        <dbReference type="Proteomes" id="UP000232122"/>
    </source>
</evidence>
<dbReference type="EMBL" id="NPEF02000002">
    <property type="protein sequence ID" value="MDV6234664.1"/>
    <property type="molecule type" value="Genomic_DNA"/>
</dbReference>
<dbReference type="InterPro" id="IPR029063">
    <property type="entry name" value="SAM-dependent_MTases_sf"/>
</dbReference>
<evidence type="ECO:0000313" key="3">
    <source>
        <dbReference type="EMBL" id="PJZ92602.1"/>
    </source>
</evidence>
<dbReference type="GO" id="GO:0008168">
    <property type="term" value="F:methyltransferase activity"/>
    <property type="evidence" value="ECO:0007669"/>
    <property type="project" value="UniProtKB-KW"/>
</dbReference>
<gene>
    <name evidence="2" type="ORF">CH379_003350</name>
    <name evidence="3" type="ORF">CH379_12270</name>
</gene>
<dbReference type="EMBL" id="NPEF01000121">
    <property type="protein sequence ID" value="PJZ92602.1"/>
    <property type="molecule type" value="Genomic_DNA"/>
</dbReference>
<dbReference type="OrthoDB" id="9804312at2"/>
<proteinExistence type="predicted"/>
<protein>
    <submittedName>
        <fullName evidence="2 3">SAM-dependent methyltransferase</fullName>
        <ecNumber evidence="2">2.1.-.-</ecNumber>
    </submittedName>
</protein>
<reference evidence="2" key="3">
    <citation type="submission" date="2023-10" db="EMBL/GenBank/DDBJ databases">
        <authorList>
            <person name="Picardeau M."/>
            <person name="Thibeaux R."/>
        </authorList>
    </citation>
    <scope>NUCLEOTIDE SEQUENCE</scope>
    <source>
        <strain evidence="2">ATI7-C-A5</strain>
    </source>
</reference>
<name>A0A2N0B7R2_9LEPT</name>